<dbReference type="PANTHER" id="PTHR21708:SF26">
    <property type="entry name" value="2-DEHYDROPANTOATE 2-REDUCTASE"/>
    <property type="match status" value="1"/>
</dbReference>
<dbReference type="PANTHER" id="PTHR21708">
    <property type="entry name" value="PROBABLE 2-DEHYDROPANTOATE 2-REDUCTASE"/>
    <property type="match status" value="1"/>
</dbReference>
<dbReference type="InterPro" id="IPR013332">
    <property type="entry name" value="KPR_N"/>
</dbReference>
<dbReference type="OrthoDB" id="9793586at2"/>
<sequence length="313" mass="34706">MCEFTYAIVGTGALGGFYGAKLQQSGLNVHFLLKSDCEHVRQHGLVIKSVDGDFTLPRVKAYSDVQKIPACDVVVISLKTTQNHLLPQILPFAVKDTGIVLVLQNGFGIEAEVAQIVGSDKVIGGICFLTANKIAPGYIRHLSYKNIILCEYTQNYHPGGITERLRQIGKDFENAGIPVELDEDLLLARWKKLVWNIPYNGLSVILNATTAELMASPDSSKLVEELMYEVATGAKALGRTIPDTFIQKMLHNTAKMTPYLTSMKIDYDERRPMEVEAIFGNPLRMVQAAGTNLPKIDCLYQQLKFLDAMRTAR</sequence>
<dbReference type="SUPFAM" id="SSF48179">
    <property type="entry name" value="6-phosphogluconate dehydrogenase C-terminal domain-like"/>
    <property type="match status" value="1"/>
</dbReference>
<reference evidence="7" key="2">
    <citation type="submission" date="2019-11" db="EMBL/GenBank/DDBJ databases">
        <title>Improved Assembly of Tolypothrix boutellei genome.</title>
        <authorList>
            <person name="Sarangi A.N."/>
            <person name="Mukherjee M."/>
            <person name="Ghosh S."/>
            <person name="Singh D."/>
            <person name="Das A."/>
            <person name="Kant S."/>
            <person name="Prusty A."/>
            <person name="Tripathy S."/>
        </authorList>
    </citation>
    <scope>NUCLEOTIDE SEQUENCE</scope>
    <source>
        <strain evidence="7">VB521301</strain>
    </source>
</reference>
<comment type="similarity">
    <text evidence="1 4">Belongs to the ketopantoate reductase family.</text>
</comment>
<dbReference type="NCBIfam" id="NF004887">
    <property type="entry name" value="PRK06249.1"/>
    <property type="match status" value="1"/>
</dbReference>
<accession>A0A0C1NB46</accession>
<dbReference type="Pfam" id="PF02558">
    <property type="entry name" value="ApbA"/>
    <property type="match status" value="1"/>
</dbReference>
<evidence type="ECO:0000259" key="6">
    <source>
        <dbReference type="Pfam" id="PF08546"/>
    </source>
</evidence>
<feature type="domain" description="Ketopantoate reductase C-terminal" evidence="6">
    <location>
        <begin position="184"/>
        <end position="305"/>
    </location>
</feature>
<dbReference type="Pfam" id="PF08546">
    <property type="entry name" value="ApbA_C"/>
    <property type="match status" value="1"/>
</dbReference>
<dbReference type="Gene3D" id="3.40.50.720">
    <property type="entry name" value="NAD(P)-binding Rossmann-like Domain"/>
    <property type="match status" value="1"/>
</dbReference>
<evidence type="ECO:0000313" key="9">
    <source>
        <dbReference type="Proteomes" id="UP000029738"/>
    </source>
</evidence>
<gene>
    <name evidence="8" type="ORF">DA73_0209970</name>
    <name evidence="7" type="ORF">DA73_0400000315</name>
</gene>
<dbReference type="InterPro" id="IPR013752">
    <property type="entry name" value="KPA_reductase"/>
</dbReference>
<dbReference type="FunFam" id="1.10.1040.10:FF:000017">
    <property type="entry name" value="2-dehydropantoate 2-reductase"/>
    <property type="match status" value="1"/>
</dbReference>
<dbReference type="GO" id="GO:0008677">
    <property type="term" value="F:2-dehydropantoate 2-reductase activity"/>
    <property type="evidence" value="ECO:0007669"/>
    <property type="project" value="UniProtKB-EC"/>
</dbReference>
<dbReference type="InterPro" id="IPR013328">
    <property type="entry name" value="6PGD_dom2"/>
</dbReference>
<name>A0A0C1NB46_9CYAN</name>
<comment type="catalytic activity">
    <reaction evidence="4">
        <text>(R)-pantoate + NADP(+) = 2-dehydropantoate + NADPH + H(+)</text>
        <dbReference type="Rhea" id="RHEA:16233"/>
        <dbReference type="ChEBI" id="CHEBI:11561"/>
        <dbReference type="ChEBI" id="CHEBI:15378"/>
        <dbReference type="ChEBI" id="CHEBI:15980"/>
        <dbReference type="ChEBI" id="CHEBI:57783"/>
        <dbReference type="ChEBI" id="CHEBI:58349"/>
        <dbReference type="EC" id="1.1.1.169"/>
    </reaction>
</comment>
<comment type="pathway">
    <text evidence="4">Cofactor biosynthesis; (R)-pantothenate biosynthesis; (R)-pantoate from 3-methyl-2-oxobutanoate: step 2/2.</text>
</comment>
<proteinExistence type="inferred from homology"/>
<dbReference type="EMBL" id="JHEG04000001">
    <property type="protein sequence ID" value="KAF3884113.1"/>
    <property type="molecule type" value="Genomic_DNA"/>
</dbReference>
<comment type="function">
    <text evidence="4">Catalyzes the NADPH-dependent reduction of ketopantoate into pantoic acid.</text>
</comment>
<evidence type="ECO:0000259" key="5">
    <source>
        <dbReference type="Pfam" id="PF02558"/>
    </source>
</evidence>
<dbReference type="STRING" id="1479485.DA73_0209970"/>
<keyword evidence="2 4" id="KW-0521">NADP</keyword>
<keyword evidence="3 4" id="KW-0560">Oxidoreductase</keyword>
<evidence type="ECO:0000256" key="2">
    <source>
        <dbReference type="ARBA" id="ARBA00022857"/>
    </source>
</evidence>
<evidence type="ECO:0000256" key="4">
    <source>
        <dbReference type="RuleBase" id="RU362068"/>
    </source>
</evidence>
<protein>
    <recommendedName>
        <fullName evidence="4">2-dehydropantoate 2-reductase</fullName>
        <ecNumber evidence="4">1.1.1.169</ecNumber>
    </recommendedName>
    <alternativeName>
        <fullName evidence="4">Ketopantoate reductase</fullName>
    </alternativeName>
</protein>
<keyword evidence="9" id="KW-1185">Reference proteome</keyword>
<dbReference type="GO" id="GO:0015940">
    <property type="term" value="P:pantothenate biosynthetic process"/>
    <property type="evidence" value="ECO:0007669"/>
    <property type="project" value="UniProtKB-UniPathway"/>
</dbReference>
<evidence type="ECO:0000256" key="1">
    <source>
        <dbReference type="ARBA" id="ARBA00007870"/>
    </source>
</evidence>
<evidence type="ECO:0000256" key="3">
    <source>
        <dbReference type="ARBA" id="ARBA00023002"/>
    </source>
</evidence>
<dbReference type="Proteomes" id="UP000029738">
    <property type="component" value="Unassembled WGS sequence"/>
</dbReference>
<dbReference type="EMBL" id="JHEG02000037">
    <property type="protein sequence ID" value="KIE11957.1"/>
    <property type="molecule type" value="Genomic_DNA"/>
</dbReference>
<keyword evidence="4" id="KW-0566">Pantothenate biosynthesis</keyword>
<evidence type="ECO:0000313" key="8">
    <source>
        <dbReference type="EMBL" id="KIE11957.1"/>
    </source>
</evidence>
<dbReference type="InterPro" id="IPR051402">
    <property type="entry name" value="KPR-Related"/>
</dbReference>
<dbReference type="EC" id="1.1.1.169" evidence="4"/>
<dbReference type="SUPFAM" id="SSF51735">
    <property type="entry name" value="NAD(P)-binding Rossmann-fold domains"/>
    <property type="match status" value="1"/>
</dbReference>
<reference evidence="8" key="1">
    <citation type="journal article" date="2015" name="Genome Announc.">
        <title>Draft Genome Sequence of Tolypothrix boutellei Strain VB521301.</title>
        <authorList>
            <person name="Chandrababunaidu M.M."/>
            <person name="Singh D."/>
            <person name="Sen D."/>
            <person name="Bhan S."/>
            <person name="Das S."/>
            <person name="Gupta A."/>
            <person name="Adhikary S.P."/>
            <person name="Tripathy S."/>
        </authorList>
    </citation>
    <scope>NUCLEOTIDE SEQUENCE</scope>
    <source>
        <strain evidence="8">VB521301</strain>
    </source>
</reference>
<dbReference type="AlphaFoldDB" id="A0A0C1NB46"/>
<feature type="domain" description="Ketopantoate reductase N-terminal" evidence="5">
    <location>
        <begin position="6"/>
        <end position="149"/>
    </location>
</feature>
<dbReference type="GO" id="GO:0005737">
    <property type="term" value="C:cytoplasm"/>
    <property type="evidence" value="ECO:0007669"/>
    <property type="project" value="TreeGrafter"/>
</dbReference>
<organism evidence="8">
    <name type="scientific">Tolypothrix bouteillei VB521301</name>
    <dbReference type="NCBI Taxonomy" id="1479485"/>
    <lineage>
        <taxon>Bacteria</taxon>
        <taxon>Bacillati</taxon>
        <taxon>Cyanobacteriota</taxon>
        <taxon>Cyanophyceae</taxon>
        <taxon>Nostocales</taxon>
        <taxon>Tolypothrichaceae</taxon>
        <taxon>Tolypothrix</taxon>
    </lineage>
</organism>
<comment type="caution">
    <text evidence="8">The sequence shown here is derived from an EMBL/GenBank/DDBJ whole genome shotgun (WGS) entry which is preliminary data.</text>
</comment>
<dbReference type="InterPro" id="IPR003710">
    <property type="entry name" value="ApbA"/>
</dbReference>
<dbReference type="InterPro" id="IPR036291">
    <property type="entry name" value="NAD(P)-bd_dom_sf"/>
</dbReference>
<dbReference type="NCBIfam" id="TIGR00745">
    <property type="entry name" value="apbA_panE"/>
    <property type="match status" value="1"/>
</dbReference>
<dbReference type="InterPro" id="IPR008927">
    <property type="entry name" value="6-PGluconate_DH-like_C_sf"/>
</dbReference>
<dbReference type="UniPathway" id="UPA00028">
    <property type="reaction ID" value="UER00004"/>
</dbReference>
<dbReference type="Gene3D" id="1.10.1040.10">
    <property type="entry name" value="N-(1-d-carboxylethyl)-l-norvaline Dehydrogenase, domain 2"/>
    <property type="match status" value="1"/>
</dbReference>
<evidence type="ECO:0000313" key="7">
    <source>
        <dbReference type="EMBL" id="KAF3884113.1"/>
    </source>
</evidence>
<dbReference type="RefSeq" id="WP_038077640.1">
    <property type="nucleotide sequence ID" value="NZ_JHEG04000001.1"/>
</dbReference>